<keyword evidence="5" id="KW-0408">Iron</keyword>
<organism evidence="12 13">
    <name type="scientific">Mycobacterium phage KiSi</name>
    <dbReference type="NCBI Taxonomy" id="2507856"/>
    <lineage>
        <taxon>Viruses</taxon>
        <taxon>Duplodnaviria</taxon>
        <taxon>Heunggongvirae</taxon>
        <taxon>Uroviricota</taxon>
        <taxon>Caudoviricetes</taxon>
        <taxon>Weiservirinae</taxon>
        <taxon>Anayavirus</taxon>
        <taxon>Anayavirus kisi</taxon>
    </lineage>
</organism>
<evidence type="ECO:0000256" key="9">
    <source>
        <dbReference type="ARBA" id="ARBA00023157"/>
    </source>
</evidence>
<dbReference type="InterPro" id="IPR003482">
    <property type="entry name" value="Whib"/>
</dbReference>
<dbReference type="Pfam" id="PF02467">
    <property type="entry name" value="Whib"/>
    <property type="match status" value="1"/>
</dbReference>
<accession>A0A410TBQ2</accession>
<evidence type="ECO:0000256" key="2">
    <source>
        <dbReference type="ARBA" id="ARBA00006597"/>
    </source>
</evidence>
<dbReference type="EMBL" id="MK376955">
    <property type="protein sequence ID" value="QAU06473.1"/>
    <property type="molecule type" value="Genomic_DNA"/>
</dbReference>
<dbReference type="GO" id="GO:0046872">
    <property type="term" value="F:metal ion binding"/>
    <property type="evidence" value="ECO:0007669"/>
    <property type="project" value="UniProtKB-KW"/>
</dbReference>
<dbReference type="HAMAP" id="MF_01479">
    <property type="entry name" value="WhiB"/>
    <property type="match status" value="1"/>
</dbReference>
<comment type="similarity">
    <text evidence="2">Belongs to the WhiB family.</text>
</comment>
<proteinExistence type="inferred from homology"/>
<evidence type="ECO:0000259" key="11">
    <source>
        <dbReference type="PROSITE" id="PS51674"/>
    </source>
</evidence>
<evidence type="ECO:0000256" key="6">
    <source>
        <dbReference type="ARBA" id="ARBA00023014"/>
    </source>
</evidence>
<dbReference type="GeneID" id="60324613"/>
<keyword evidence="4" id="KW-0479">Metal-binding</keyword>
<evidence type="ECO:0000256" key="7">
    <source>
        <dbReference type="ARBA" id="ARBA00023015"/>
    </source>
</evidence>
<evidence type="ECO:0000313" key="12">
    <source>
        <dbReference type="EMBL" id="QAU06473.1"/>
    </source>
</evidence>
<evidence type="ECO:0000313" key="13">
    <source>
        <dbReference type="Proteomes" id="UP000290331"/>
    </source>
</evidence>
<evidence type="ECO:0000256" key="4">
    <source>
        <dbReference type="ARBA" id="ARBA00022723"/>
    </source>
</evidence>
<feature type="domain" description="4Fe-4S Wbl-type" evidence="11">
    <location>
        <begin position="15"/>
        <end position="73"/>
    </location>
</feature>
<sequence>MNFQALPADLAPAALCAQSDPDVFFPDKGQSAEPARRICRRCPILDECLDTALGNEHEVFGIWGGLTQRDRRDIRRGTKPRPERREVAA</sequence>
<gene>
    <name evidence="12" type="primary">55</name>
    <name evidence="12" type="ORF">SEA_KISI_55</name>
</gene>
<reference evidence="12 13" key="1">
    <citation type="submission" date="2019-01" db="EMBL/GenBank/DDBJ databases">
        <authorList>
            <person name="Kinder M."/>
            <person name="Sitio E."/>
            <person name="Ackerson L."/>
            <person name="Anderson L."/>
            <person name="Cottrell A."/>
            <person name="Eggleston T."/>
            <person name="Kiefer A."/>
            <person name="Ukcamaj A."/>
            <person name="Vendrell P."/>
            <person name="Waytashek C."/>
            <person name="Yeo A."/>
            <person name="Braley A.B."/>
            <person name="Ettinger A.-S.H."/>
            <person name="Ettinger W.F."/>
            <person name="Anders K.R."/>
            <person name="Bradley K.W."/>
            <person name="Asai D.J."/>
            <person name="Bowman C.A."/>
            <person name="Russell D.A."/>
            <person name="Pope W.H."/>
            <person name="Jacobs-Sera D."/>
            <person name="Hendrix R.W."/>
            <person name="Hatfull G.F."/>
        </authorList>
    </citation>
    <scope>NUCLEOTIDE SEQUENCE [LARGE SCALE GENOMIC DNA]</scope>
</reference>
<keyword evidence="8" id="KW-0238">DNA-binding</keyword>
<dbReference type="PROSITE" id="PS51674">
    <property type="entry name" value="4FE4S_WBL"/>
    <property type="match status" value="1"/>
</dbReference>
<comment type="cofactor">
    <cofactor evidence="1">
        <name>[4Fe-4S] cluster</name>
        <dbReference type="ChEBI" id="CHEBI:49883"/>
    </cofactor>
</comment>
<evidence type="ECO:0000256" key="8">
    <source>
        <dbReference type="ARBA" id="ARBA00023125"/>
    </source>
</evidence>
<evidence type="ECO:0000256" key="1">
    <source>
        <dbReference type="ARBA" id="ARBA00001966"/>
    </source>
</evidence>
<evidence type="ECO:0000256" key="3">
    <source>
        <dbReference type="ARBA" id="ARBA00022485"/>
    </source>
</evidence>
<protein>
    <submittedName>
        <fullName evidence="12">WhiB family transcription factor</fullName>
    </submittedName>
</protein>
<dbReference type="PANTHER" id="PTHR38839:SF4">
    <property type="entry name" value="TRANSCRIPTIONAL REGULATOR WHIB"/>
    <property type="match status" value="1"/>
</dbReference>
<dbReference type="RefSeq" id="YP_009953146.1">
    <property type="nucleotide sequence ID" value="NC_051619.1"/>
</dbReference>
<dbReference type="GO" id="GO:0003677">
    <property type="term" value="F:DNA binding"/>
    <property type="evidence" value="ECO:0007669"/>
    <property type="project" value="UniProtKB-KW"/>
</dbReference>
<dbReference type="KEGG" id="vg:60324613"/>
<dbReference type="GO" id="GO:0047134">
    <property type="term" value="F:protein-disulfide reductase [NAD(P)H] activity"/>
    <property type="evidence" value="ECO:0007669"/>
    <property type="project" value="TreeGrafter"/>
</dbReference>
<keyword evidence="3" id="KW-0004">4Fe-4S</keyword>
<keyword evidence="9" id="KW-1015">Disulfide bond</keyword>
<dbReference type="PANTHER" id="PTHR38839">
    <property type="entry name" value="TRANSCRIPTIONAL REGULATOR WHID-RELATED"/>
    <property type="match status" value="1"/>
</dbReference>
<evidence type="ECO:0000256" key="5">
    <source>
        <dbReference type="ARBA" id="ARBA00023004"/>
    </source>
</evidence>
<keyword evidence="10" id="KW-0804">Transcription</keyword>
<dbReference type="Proteomes" id="UP000290331">
    <property type="component" value="Segment"/>
</dbReference>
<dbReference type="GO" id="GO:0045892">
    <property type="term" value="P:negative regulation of DNA-templated transcription"/>
    <property type="evidence" value="ECO:0007669"/>
    <property type="project" value="TreeGrafter"/>
</dbReference>
<dbReference type="GO" id="GO:0051539">
    <property type="term" value="F:4 iron, 4 sulfur cluster binding"/>
    <property type="evidence" value="ECO:0007669"/>
    <property type="project" value="UniProtKB-KW"/>
</dbReference>
<dbReference type="InterPro" id="IPR034768">
    <property type="entry name" value="4FE4S_WBL"/>
</dbReference>
<name>A0A410TBQ2_9CAUD</name>
<evidence type="ECO:0000256" key="10">
    <source>
        <dbReference type="ARBA" id="ARBA00023163"/>
    </source>
</evidence>
<keyword evidence="13" id="KW-1185">Reference proteome</keyword>
<keyword evidence="6" id="KW-0411">Iron-sulfur</keyword>
<keyword evidence="7" id="KW-0805">Transcription regulation</keyword>